<evidence type="ECO:0000256" key="1">
    <source>
        <dbReference type="SAM" id="Phobius"/>
    </source>
</evidence>
<dbReference type="RefSeq" id="WP_196122101.1">
    <property type="nucleotide sequence ID" value="NZ_JADMCD010000005.1"/>
</dbReference>
<comment type="caution">
    <text evidence="2">The sequence shown here is derived from an EMBL/GenBank/DDBJ whole genome shotgun (WGS) entry which is preliminary data.</text>
</comment>
<sequence length="81" mass="9243">MVVWGYLLWWRRRPTFNDVPQPSLIDAWRELGLVQRILTIVISTVLGICLPVLGASLLAFLAVDFILGFKASFSDLKQRQL</sequence>
<keyword evidence="1" id="KW-0472">Membrane</keyword>
<reference evidence="2 3" key="1">
    <citation type="submission" date="2020-10" db="EMBL/GenBank/DDBJ databases">
        <title>Genome sequences of Pseudomonas isolates.</title>
        <authorList>
            <person name="Wessels L."/>
            <person name="Reich F."/>
            <person name="Hammerl J."/>
        </authorList>
    </citation>
    <scope>NUCLEOTIDE SEQUENCE [LARGE SCALE GENOMIC DNA]</scope>
    <source>
        <strain evidence="2 3">20-MO00624-0</strain>
    </source>
</reference>
<keyword evidence="1" id="KW-1133">Transmembrane helix</keyword>
<name>A0ABS0FLN1_PSELU</name>
<proteinExistence type="predicted"/>
<evidence type="ECO:0000313" key="2">
    <source>
        <dbReference type="EMBL" id="MBF8641251.1"/>
    </source>
</evidence>
<dbReference type="Proteomes" id="UP000626180">
    <property type="component" value="Unassembled WGS sequence"/>
</dbReference>
<accession>A0ABS0FLN1</accession>
<evidence type="ECO:0000313" key="3">
    <source>
        <dbReference type="Proteomes" id="UP000626180"/>
    </source>
</evidence>
<keyword evidence="1" id="KW-0812">Transmembrane</keyword>
<protein>
    <submittedName>
        <fullName evidence="2">Uncharacterized protein</fullName>
    </submittedName>
</protein>
<keyword evidence="3" id="KW-1185">Reference proteome</keyword>
<dbReference type="EMBL" id="JADMCD010000005">
    <property type="protein sequence ID" value="MBF8641251.1"/>
    <property type="molecule type" value="Genomic_DNA"/>
</dbReference>
<organism evidence="2 3">
    <name type="scientific">Pseudomonas luteola</name>
    <dbReference type="NCBI Taxonomy" id="47886"/>
    <lineage>
        <taxon>Bacteria</taxon>
        <taxon>Pseudomonadati</taxon>
        <taxon>Pseudomonadota</taxon>
        <taxon>Gammaproteobacteria</taxon>
        <taxon>Pseudomonadales</taxon>
        <taxon>Pseudomonadaceae</taxon>
        <taxon>Pseudomonas</taxon>
    </lineage>
</organism>
<gene>
    <name evidence="2" type="ORF">IRZ65_11200</name>
</gene>
<feature type="transmembrane region" description="Helical" evidence="1">
    <location>
        <begin position="37"/>
        <end position="69"/>
    </location>
</feature>